<comment type="caution">
    <text evidence="1">The sequence shown here is derived from an EMBL/GenBank/DDBJ whole genome shotgun (WGS) entry which is preliminary data.</text>
</comment>
<evidence type="ECO:0000313" key="2">
    <source>
        <dbReference type="Proteomes" id="UP000789375"/>
    </source>
</evidence>
<dbReference type="AlphaFoldDB" id="A0A9N9BWE5"/>
<reference evidence="1" key="1">
    <citation type="submission" date="2021-06" db="EMBL/GenBank/DDBJ databases">
        <authorList>
            <person name="Kallberg Y."/>
            <person name="Tangrot J."/>
            <person name="Rosling A."/>
        </authorList>
    </citation>
    <scope>NUCLEOTIDE SEQUENCE</scope>
    <source>
        <strain evidence="1">87-6 pot B 2015</strain>
    </source>
</reference>
<keyword evidence="2" id="KW-1185">Reference proteome</keyword>
<dbReference type="Gene3D" id="1.10.10.10">
    <property type="entry name" value="Winged helix-like DNA-binding domain superfamily/Winged helix DNA-binding domain"/>
    <property type="match status" value="1"/>
</dbReference>
<name>A0A9N9BWE5_FUNMO</name>
<dbReference type="InterPro" id="IPR036388">
    <property type="entry name" value="WH-like_DNA-bd_sf"/>
</dbReference>
<sequence length="69" mass="7956">MAFKKKELSIFECDEVVDAWKFGISKRKTSKTLNHPKISFYDVISAYKNCGYETLSLKTDINGRSVFDI</sequence>
<organism evidence="1 2">
    <name type="scientific">Funneliformis mosseae</name>
    <name type="common">Endomycorrhizal fungus</name>
    <name type="synonym">Glomus mosseae</name>
    <dbReference type="NCBI Taxonomy" id="27381"/>
    <lineage>
        <taxon>Eukaryota</taxon>
        <taxon>Fungi</taxon>
        <taxon>Fungi incertae sedis</taxon>
        <taxon>Mucoromycota</taxon>
        <taxon>Glomeromycotina</taxon>
        <taxon>Glomeromycetes</taxon>
        <taxon>Glomerales</taxon>
        <taxon>Glomeraceae</taxon>
        <taxon>Funneliformis</taxon>
    </lineage>
</organism>
<gene>
    <name evidence="1" type="ORF">FMOSSE_LOCUS7911</name>
</gene>
<protein>
    <submittedName>
        <fullName evidence="1">2151_t:CDS:1</fullName>
    </submittedName>
</protein>
<accession>A0A9N9BWE5</accession>
<dbReference type="EMBL" id="CAJVPP010001949">
    <property type="protein sequence ID" value="CAG8580244.1"/>
    <property type="molecule type" value="Genomic_DNA"/>
</dbReference>
<proteinExistence type="predicted"/>
<evidence type="ECO:0000313" key="1">
    <source>
        <dbReference type="EMBL" id="CAG8580244.1"/>
    </source>
</evidence>
<dbReference type="Proteomes" id="UP000789375">
    <property type="component" value="Unassembled WGS sequence"/>
</dbReference>